<reference evidence="2" key="1">
    <citation type="journal article" date="2019" name="Gigascience">
        <title>De novo genome assembly of the endangered Acer yangbiense, a plant species with extremely small populations endemic to Yunnan Province, China.</title>
        <authorList>
            <person name="Yang J."/>
            <person name="Wariss H.M."/>
            <person name="Tao L."/>
            <person name="Zhang R."/>
            <person name="Yun Q."/>
            <person name="Hollingsworth P."/>
            <person name="Dao Z."/>
            <person name="Luo G."/>
            <person name="Guo H."/>
            <person name="Ma Y."/>
            <person name="Sun W."/>
        </authorList>
    </citation>
    <scope>NUCLEOTIDE SEQUENCE [LARGE SCALE GENOMIC DNA]</scope>
    <source>
        <strain evidence="2">cv. Malutang</strain>
    </source>
</reference>
<gene>
    <name evidence="1" type="ORF">EZV62_013602</name>
</gene>
<dbReference type="Gene3D" id="3.10.280.10">
    <property type="entry name" value="Mitochondrial glycoprotein"/>
    <property type="match status" value="1"/>
</dbReference>
<evidence type="ECO:0008006" key="3">
    <source>
        <dbReference type="Google" id="ProtNLM"/>
    </source>
</evidence>
<dbReference type="PANTHER" id="PTHR10826">
    <property type="entry name" value="COMPLEMENT COMPONENT 1"/>
    <property type="match status" value="1"/>
</dbReference>
<sequence>MYRLICSARRTILSSSSSFSKTQFHFLQCHRSHRTPSVQPRIGTPTFLFRSRPYSTDVITKSPFEANILRILCSEIDYQSDYAPPHQPATKFNTFAVEDRAGEQWMTMNGKFGDSEDIKIEATMFDGFVSVPRVGDDATGEDARLHISVIVDISKRDGSKTAQFICSAWPDTLEIHNVYVFSTTSRDNKLVRPYIGPHFGKLSGELRRALHEFLKARGVNDELSVFLHEYMMNKDRIELIGWLCNLKSFVEK</sequence>
<name>A0A5C7HZX1_9ROSI</name>
<proteinExistence type="predicted"/>
<dbReference type="Pfam" id="PF02330">
    <property type="entry name" value="MAM33"/>
    <property type="match status" value="1"/>
</dbReference>
<dbReference type="SUPFAM" id="SSF54529">
    <property type="entry name" value="Mitochondrial glycoprotein MAM33-like"/>
    <property type="match status" value="1"/>
</dbReference>
<dbReference type="AlphaFoldDB" id="A0A5C7HZX1"/>
<dbReference type="PANTHER" id="PTHR10826:SF14">
    <property type="entry name" value="MITOCHONDRIAL GLYCOPROTEIN FAMILY PROTEIN"/>
    <property type="match status" value="1"/>
</dbReference>
<dbReference type="GO" id="GO:0005759">
    <property type="term" value="C:mitochondrial matrix"/>
    <property type="evidence" value="ECO:0007669"/>
    <property type="project" value="InterPro"/>
</dbReference>
<dbReference type="EMBL" id="VAHF01000005">
    <property type="protein sequence ID" value="TXG62239.1"/>
    <property type="molecule type" value="Genomic_DNA"/>
</dbReference>
<evidence type="ECO:0000313" key="2">
    <source>
        <dbReference type="Proteomes" id="UP000323000"/>
    </source>
</evidence>
<accession>A0A5C7HZX1</accession>
<dbReference type="InterPro" id="IPR003428">
    <property type="entry name" value="MAM33"/>
</dbReference>
<dbReference type="OrthoDB" id="278212at2759"/>
<dbReference type="InterPro" id="IPR036561">
    <property type="entry name" value="MAM33_sf"/>
</dbReference>
<protein>
    <recommendedName>
        <fullName evidence="3">Mitochondrial glycoprotein family protein</fullName>
    </recommendedName>
</protein>
<comment type="caution">
    <text evidence="1">The sequence shown here is derived from an EMBL/GenBank/DDBJ whole genome shotgun (WGS) entry which is preliminary data.</text>
</comment>
<dbReference type="Proteomes" id="UP000323000">
    <property type="component" value="Chromosome 5"/>
</dbReference>
<organism evidence="1 2">
    <name type="scientific">Acer yangbiense</name>
    <dbReference type="NCBI Taxonomy" id="1000413"/>
    <lineage>
        <taxon>Eukaryota</taxon>
        <taxon>Viridiplantae</taxon>
        <taxon>Streptophyta</taxon>
        <taxon>Embryophyta</taxon>
        <taxon>Tracheophyta</taxon>
        <taxon>Spermatophyta</taxon>
        <taxon>Magnoliopsida</taxon>
        <taxon>eudicotyledons</taxon>
        <taxon>Gunneridae</taxon>
        <taxon>Pentapetalae</taxon>
        <taxon>rosids</taxon>
        <taxon>malvids</taxon>
        <taxon>Sapindales</taxon>
        <taxon>Sapindaceae</taxon>
        <taxon>Hippocastanoideae</taxon>
        <taxon>Acereae</taxon>
        <taxon>Acer</taxon>
    </lineage>
</organism>
<dbReference type="FunFam" id="3.10.280.10:FF:000003">
    <property type="entry name" value="Mitochondrial glycoprotein"/>
    <property type="match status" value="1"/>
</dbReference>
<keyword evidence="2" id="KW-1185">Reference proteome</keyword>
<evidence type="ECO:0000313" key="1">
    <source>
        <dbReference type="EMBL" id="TXG62239.1"/>
    </source>
</evidence>